<organism evidence="3 4">
    <name type="scientific">Candidatus Dechloromonas phosphorivorans</name>
    <dbReference type="NCBI Taxonomy" id="2899244"/>
    <lineage>
        <taxon>Bacteria</taxon>
        <taxon>Pseudomonadati</taxon>
        <taxon>Pseudomonadota</taxon>
        <taxon>Betaproteobacteria</taxon>
        <taxon>Rhodocyclales</taxon>
        <taxon>Azonexaceae</taxon>
        <taxon>Dechloromonas</taxon>
    </lineage>
</organism>
<evidence type="ECO:0000256" key="1">
    <source>
        <dbReference type="SAM" id="MobiDB-lite"/>
    </source>
</evidence>
<proteinExistence type="predicted"/>
<dbReference type="AlphaFoldDB" id="A0A935MSA6"/>
<dbReference type="EMBL" id="JADJMS010000008">
    <property type="protein sequence ID" value="MBK7414319.1"/>
    <property type="molecule type" value="Genomic_DNA"/>
</dbReference>
<evidence type="ECO:0000259" key="2">
    <source>
        <dbReference type="Pfam" id="PF18857"/>
    </source>
</evidence>
<sequence>MVASRCYDVADPVLNRAMASIDRPVQGWLVNLLGMPKRIGQMAITLTPDFMVRNIARDTIMGGVMSRAGFRPVVDSLNGMRLRMTNDPLYKDYIANGGGLSSIYLDEGKLKAKLEKFYHSQGIDYRTVLDSPAKLMGFVETLADSFETSTRPGKGKRAIDQGENPRHAAYLGREVSTDFAMRGDSKELNFMYDTVMFFKPAVLFIDRLYRGVAHDPNRAAIATKTAAMATFSMGLYLLNRDNPKYQDLKDWEKDSYWHFFVGDEHFRMPKTWEIGAQASVAERTLGATMGDSQNGLGADVARIIGATFNLNFMPQILAQIAEQMANENSFTHASIETPGMENLQPFMRAKPNTSETIKALLRGYLNTWAMYGLELCDRAFFANRLREKRLDEMPVIKSFYSQEPAKSTKYEEMYYDMLGEANDCTAPFGKLDKQNKTEFADEKDAQPMVKEYKPLSRAE</sequence>
<protein>
    <recommendedName>
        <fullName evidence="2">Large polyvalent protein associated domain-containing protein</fullName>
    </recommendedName>
</protein>
<comment type="caution">
    <text evidence="3">The sequence shown here is derived from an EMBL/GenBank/DDBJ whole genome shotgun (WGS) entry which is preliminary data.</text>
</comment>
<reference evidence="3 4" key="1">
    <citation type="submission" date="2020-10" db="EMBL/GenBank/DDBJ databases">
        <title>Connecting structure to function with the recovery of over 1000 high-quality activated sludge metagenome-assembled genomes encoding full-length rRNA genes using long-read sequencing.</title>
        <authorList>
            <person name="Singleton C.M."/>
            <person name="Petriglieri F."/>
            <person name="Kristensen J.M."/>
            <person name="Kirkegaard R.H."/>
            <person name="Michaelsen T.Y."/>
            <person name="Andersen M.H."/>
            <person name="Karst S.M."/>
            <person name="Dueholm M.S."/>
            <person name="Nielsen P.H."/>
            <person name="Albertsen M."/>
        </authorList>
    </citation>
    <scope>NUCLEOTIDE SEQUENCE [LARGE SCALE GENOMIC DNA]</scope>
    <source>
        <strain evidence="3">EsbW_18-Q3-R4-48_BATAC.463</strain>
    </source>
</reference>
<gene>
    <name evidence="3" type="ORF">IPJ38_03555</name>
</gene>
<feature type="domain" description="Large polyvalent protein associated" evidence="2">
    <location>
        <begin position="243"/>
        <end position="360"/>
    </location>
</feature>
<accession>A0A935MSA6</accession>
<dbReference type="InterPro" id="IPR040561">
    <property type="entry name" value="LPD38"/>
</dbReference>
<evidence type="ECO:0000313" key="4">
    <source>
        <dbReference type="Proteomes" id="UP000739411"/>
    </source>
</evidence>
<name>A0A935MSA6_9RHOO</name>
<evidence type="ECO:0000313" key="3">
    <source>
        <dbReference type="EMBL" id="MBK7414319.1"/>
    </source>
</evidence>
<dbReference type="Proteomes" id="UP000739411">
    <property type="component" value="Unassembled WGS sequence"/>
</dbReference>
<feature type="region of interest" description="Disordered" evidence="1">
    <location>
        <begin position="437"/>
        <end position="459"/>
    </location>
</feature>
<dbReference type="Pfam" id="PF18857">
    <property type="entry name" value="LPD38"/>
    <property type="match status" value="1"/>
</dbReference>